<evidence type="ECO:0000313" key="5">
    <source>
        <dbReference type="Proteomes" id="UP000285301"/>
    </source>
</evidence>
<dbReference type="EMBL" id="NCKU01003428">
    <property type="protein sequence ID" value="RWS07528.1"/>
    <property type="molecule type" value="Genomic_DNA"/>
</dbReference>
<evidence type="ECO:0000259" key="1">
    <source>
        <dbReference type="PROSITE" id="PS51184"/>
    </source>
</evidence>
<proteinExistence type="predicted"/>
<name>A0A3S4QTT3_9ACAR</name>
<comment type="caution">
    <text evidence="4">The sequence shown here is derived from an EMBL/GenBank/DDBJ whole genome shotgun (WGS) entry which is preliminary data.</text>
</comment>
<dbReference type="Gene3D" id="6.10.140.1470">
    <property type="match status" value="1"/>
</dbReference>
<evidence type="ECO:0000313" key="2">
    <source>
        <dbReference type="EMBL" id="RWS07528.1"/>
    </source>
</evidence>
<sequence length="277" mass="32291">MDIGPAVNKWTVDYLSNAMGGTPVKVHVSKEAKLDFLSKNFTYKTMPFNKFIEQCADCKSDDFLYLRSIGDDKRGRDISHISKQFPQIANDFKFPSFVSLLSEKDLYFSSVLRVASKELNLWTHYDIMDNILINVRGSKRVTLFSPEDIPYLYVVGDKSKITNIDESEDYIREHFPLFLKATKYECTLDEGDGLFIPSLWFHNVLSLNFTISVNIFWKDEDVHEFYDKNDVYGNKDLIPASNAFANIDKALKHLNSLPEKYKHFYYKMMINKIEQKF</sequence>
<feature type="domain" description="JmjC" evidence="1">
    <location>
        <begin position="83"/>
        <end position="234"/>
    </location>
</feature>
<dbReference type="SMART" id="SM00558">
    <property type="entry name" value="JmjC"/>
    <property type="match status" value="1"/>
</dbReference>
<dbReference type="Pfam" id="PF13621">
    <property type="entry name" value="Cupin_8"/>
    <property type="match status" value="1"/>
</dbReference>
<evidence type="ECO:0000313" key="4">
    <source>
        <dbReference type="EMBL" id="RWS07695.1"/>
    </source>
</evidence>
<accession>A0A3S4QTT3</accession>
<dbReference type="PROSITE" id="PS51184">
    <property type="entry name" value="JMJC"/>
    <property type="match status" value="1"/>
</dbReference>
<gene>
    <name evidence="3" type="ORF">B4U79_03391</name>
    <name evidence="4" type="ORF">B4U79_10959</name>
    <name evidence="2" type="ORF">B4U79_15399</name>
</gene>
<evidence type="ECO:0000313" key="3">
    <source>
        <dbReference type="EMBL" id="RWS07687.1"/>
    </source>
</evidence>
<dbReference type="OrthoDB" id="47172at2759"/>
<dbReference type="Gene3D" id="2.60.120.650">
    <property type="entry name" value="Cupin"/>
    <property type="match status" value="1"/>
</dbReference>
<keyword evidence="5" id="KW-1185">Reference proteome</keyword>
<dbReference type="SUPFAM" id="SSF51197">
    <property type="entry name" value="Clavaminate synthase-like"/>
    <property type="match status" value="1"/>
</dbReference>
<dbReference type="EMBL" id="NCKU01003357">
    <property type="protein sequence ID" value="RWS07687.1"/>
    <property type="molecule type" value="Genomic_DNA"/>
</dbReference>
<dbReference type="PANTHER" id="PTHR12461">
    <property type="entry name" value="HYPOXIA-INDUCIBLE FACTOR 1 ALPHA INHIBITOR-RELATED"/>
    <property type="match status" value="1"/>
</dbReference>
<dbReference type="AlphaFoldDB" id="A0A3S4QTT3"/>
<dbReference type="Proteomes" id="UP000285301">
    <property type="component" value="Unassembled WGS sequence"/>
</dbReference>
<dbReference type="EMBL" id="NCKU01003355">
    <property type="protein sequence ID" value="RWS07695.1"/>
    <property type="molecule type" value="Genomic_DNA"/>
</dbReference>
<reference evidence="4" key="2">
    <citation type="submission" date="2018-11" db="EMBL/GenBank/DDBJ databases">
        <title>Trombidioid mite genomics.</title>
        <authorList>
            <person name="Dong X."/>
        </authorList>
    </citation>
    <scope>NUCLEOTIDE SEQUENCE</scope>
    <source>
        <strain evidence="4">UoL-WK</strain>
    </source>
</reference>
<dbReference type="InterPro" id="IPR003347">
    <property type="entry name" value="JmjC_dom"/>
</dbReference>
<dbReference type="InterPro" id="IPR041667">
    <property type="entry name" value="Cupin_8"/>
</dbReference>
<dbReference type="GO" id="GO:0031591">
    <property type="term" value="P:wybutosine biosynthetic process"/>
    <property type="evidence" value="ECO:0007669"/>
    <property type="project" value="TreeGrafter"/>
</dbReference>
<dbReference type="STRING" id="1965070.A0A3S4QTT3"/>
<dbReference type="PANTHER" id="PTHR12461:SF104">
    <property type="entry name" value="TRNA WYBUTOSINE-SYNTHESIZING PROTEIN 5"/>
    <property type="match status" value="1"/>
</dbReference>
<organism evidence="4 5">
    <name type="scientific">Dinothrombium tinctorium</name>
    <dbReference type="NCBI Taxonomy" id="1965070"/>
    <lineage>
        <taxon>Eukaryota</taxon>
        <taxon>Metazoa</taxon>
        <taxon>Ecdysozoa</taxon>
        <taxon>Arthropoda</taxon>
        <taxon>Chelicerata</taxon>
        <taxon>Arachnida</taxon>
        <taxon>Acari</taxon>
        <taxon>Acariformes</taxon>
        <taxon>Trombidiformes</taxon>
        <taxon>Prostigmata</taxon>
        <taxon>Anystina</taxon>
        <taxon>Parasitengona</taxon>
        <taxon>Trombidioidea</taxon>
        <taxon>Trombidiidae</taxon>
        <taxon>Dinothrombium</taxon>
    </lineage>
</organism>
<protein>
    <submittedName>
        <fullName evidence="4">tRNA wybutosine-synthesizing protein 5-like protein</fullName>
    </submittedName>
</protein>
<reference evidence="4 5" key="1">
    <citation type="journal article" date="2018" name="Gigascience">
        <title>Genomes of trombidid mites reveal novel predicted allergens and laterally-transferred genes associated with secondary metabolism.</title>
        <authorList>
            <person name="Dong X."/>
            <person name="Chaisiri K."/>
            <person name="Xia D."/>
            <person name="Armstrong S.D."/>
            <person name="Fang Y."/>
            <person name="Donnelly M.J."/>
            <person name="Kadowaki T."/>
            <person name="McGarry J.W."/>
            <person name="Darby A.C."/>
            <person name="Makepeace B.L."/>
        </authorList>
    </citation>
    <scope>NUCLEOTIDE SEQUENCE [LARGE SCALE GENOMIC DNA]</scope>
    <source>
        <strain evidence="4">UoL-WK</strain>
    </source>
</reference>
<dbReference type="GO" id="GO:0000049">
    <property type="term" value="F:tRNA binding"/>
    <property type="evidence" value="ECO:0007669"/>
    <property type="project" value="TreeGrafter"/>
</dbReference>